<evidence type="ECO:0000313" key="7">
    <source>
        <dbReference type="EMBL" id="CAK8697842.1"/>
    </source>
</evidence>
<feature type="chain" id="PRO_5045594710" description="SEA domain-containing protein" evidence="6">
    <location>
        <begin position="23"/>
        <end position="345"/>
    </location>
</feature>
<name>A0ABP0H243_CLALP</name>
<feature type="signal peptide" evidence="6">
    <location>
        <begin position="1"/>
        <end position="22"/>
    </location>
</feature>
<keyword evidence="3 5" id="KW-1133">Transmembrane helix</keyword>
<keyword evidence="6" id="KW-0732">Signal</keyword>
<proteinExistence type="predicted"/>
<keyword evidence="2 5" id="KW-0812">Transmembrane</keyword>
<comment type="caution">
    <text evidence="7">The sequence shown here is derived from an EMBL/GenBank/DDBJ whole genome shotgun (WGS) entry which is preliminary data.</text>
</comment>
<dbReference type="PANTHER" id="PTHR15549:SF26">
    <property type="entry name" value="AXIAL BUDDING PATTERN PROTEIN 2-RELATED"/>
    <property type="match status" value="1"/>
</dbReference>
<feature type="transmembrane region" description="Helical" evidence="5">
    <location>
        <begin position="274"/>
        <end position="302"/>
    </location>
</feature>
<organism evidence="7 8">
    <name type="scientific">Clavelina lepadiformis</name>
    <name type="common">Light-bulb sea squirt</name>
    <name type="synonym">Ascidia lepadiformis</name>
    <dbReference type="NCBI Taxonomy" id="159417"/>
    <lineage>
        <taxon>Eukaryota</taxon>
        <taxon>Metazoa</taxon>
        <taxon>Chordata</taxon>
        <taxon>Tunicata</taxon>
        <taxon>Ascidiacea</taxon>
        <taxon>Aplousobranchia</taxon>
        <taxon>Clavelinidae</taxon>
        <taxon>Clavelina</taxon>
    </lineage>
</organism>
<protein>
    <recommendedName>
        <fullName evidence="9">SEA domain-containing protein</fullName>
    </recommendedName>
</protein>
<dbReference type="PANTHER" id="PTHR15549">
    <property type="entry name" value="PAIRED IMMUNOGLOBULIN-LIKE TYPE 2 RECEPTOR"/>
    <property type="match status" value="1"/>
</dbReference>
<dbReference type="InterPro" id="IPR051694">
    <property type="entry name" value="Immunoregulatory_rcpt-like"/>
</dbReference>
<reference evidence="7 8" key="1">
    <citation type="submission" date="2024-02" db="EMBL/GenBank/DDBJ databases">
        <authorList>
            <person name="Daric V."/>
            <person name="Darras S."/>
        </authorList>
    </citation>
    <scope>NUCLEOTIDE SEQUENCE [LARGE SCALE GENOMIC DNA]</scope>
</reference>
<evidence type="ECO:0000256" key="3">
    <source>
        <dbReference type="ARBA" id="ARBA00022989"/>
    </source>
</evidence>
<keyword evidence="8" id="KW-1185">Reference proteome</keyword>
<gene>
    <name evidence="7" type="ORF">CVLEPA_LOCUS31336</name>
</gene>
<comment type="subcellular location">
    <subcellularLocation>
        <location evidence="1">Membrane</location>
        <topology evidence="1">Single-pass membrane protein</topology>
    </subcellularLocation>
</comment>
<evidence type="ECO:0000313" key="8">
    <source>
        <dbReference type="Proteomes" id="UP001642483"/>
    </source>
</evidence>
<keyword evidence="4 5" id="KW-0472">Membrane</keyword>
<evidence type="ECO:0008006" key="9">
    <source>
        <dbReference type="Google" id="ProtNLM"/>
    </source>
</evidence>
<evidence type="ECO:0000256" key="1">
    <source>
        <dbReference type="ARBA" id="ARBA00004167"/>
    </source>
</evidence>
<sequence>MFTTVYFSMVVGCLFLCDICQGQTTLLMANDSTTTTNSNLTATTISSSDPMSTAVSGTDSSTASTISNAVTLSITMESQAMTLSSTSTASATVSLSATTTTESPGSTATSTLTMYSTSPAVTITPNSVIEKVSSNDDLQNALMKENITIEMFFMRVVVYANNQSNNSIQEIFNSTTGQLLFELIQSNSSAILENYNEEVEEENRVFFYATLLDLENRASDESFVSNYLNHVVLGNTSISYNLNTTDLRYIACDVYKEAGGTRVCSSNVTEQDSVLNLGLIIGCSVAGLLVIVILSVALCYYFTNVLPASKVNPGQGSDIIDGHISCQRRSTGSETTSQSAIRQTP</sequence>
<evidence type="ECO:0000256" key="4">
    <source>
        <dbReference type="ARBA" id="ARBA00023136"/>
    </source>
</evidence>
<evidence type="ECO:0000256" key="2">
    <source>
        <dbReference type="ARBA" id="ARBA00022692"/>
    </source>
</evidence>
<evidence type="ECO:0000256" key="5">
    <source>
        <dbReference type="SAM" id="Phobius"/>
    </source>
</evidence>
<dbReference type="EMBL" id="CAWYQH010000174">
    <property type="protein sequence ID" value="CAK8697842.1"/>
    <property type="molecule type" value="Genomic_DNA"/>
</dbReference>
<accession>A0ABP0H243</accession>
<dbReference type="Proteomes" id="UP001642483">
    <property type="component" value="Unassembled WGS sequence"/>
</dbReference>
<evidence type="ECO:0000256" key="6">
    <source>
        <dbReference type="SAM" id="SignalP"/>
    </source>
</evidence>